<keyword evidence="3" id="KW-0720">Serine protease</keyword>
<keyword evidence="6" id="KW-0031">Aminopeptidase</keyword>
<evidence type="ECO:0000256" key="1">
    <source>
        <dbReference type="ARBA" id="ARBA00022729"/>
    </source>
</evidence>
<evidence type="ECO:0000313" key="7">
    <source>
        <dbReference type="Proteomes" id="UP000007590"/>
    </source>
</evidence>
<evidence type="ECO:0000256" key="3">
    <source>
        <dbReference type="ARBA" id="ARBA00022825"/>
    </source>
</evidence>
<dbReference type="Proteomes" id="UP000007590">
    <property type="component" value="Chromosome"/>
</dbReference>
<evidence type="ECO:0000313" key="6">
    <source>
        <dbReference type="EMBL" id="AFD07462.1"/>
    </source>
</evidence>
<keyword evidence="6" id="KW-0645">Protease</keyword>
<dbReference type="SUPFAM" id="SSF82171">
    <property type="entry name" value="DPP6 N-terminal domain-like"/>
    <property type="match status" value="1"/>
</dbReference>
<sequence>MKKKLLVIALLLGTAQLSLGQTKKAITHEDLWLMKRVAAPEISPDGKWVVFNVTDPSYDEKEQSTDLWIVASDGSTKPRKLTSSKAGESGYKWNPDGSSIAFSAKRDADETAQIYILNLKSGGEAQRFTNLSTGASNPNWSPDGKQIAFTSRVYAEALTDSANKKIAEEKKKLKYKARVYTSFPIRSWDQWVDEKQTHLFVQSTDVNAKAKDLFAGKELIKNKGFNFGGGIAWTPEGNSIVFVATTNRTAAAYEDVYTNFYRVTIKGEEPAQITTSKDEIGDPQFSPDGKYLYCTYTNSISTSGKVYNLTRLARYDWPSMTNFSIRTPDFDRPVGAFSFSSDGKTIYLNAQDQGHERVFSLSSTGGTVKPLMENAKGCYGNVSVSSQGKEPVIVAAYESAVMPAEIVRIPLKGNQHQQLSFFNTEKLTSLDLPEVKTLWMTSSRGKKIHSLMVLPPNFEANKKYPLFVVMHGGPASAWLDNFGYRWNYHLLAKPGYVLLLTNYTGSTGFGEKFGQEIDGDPFKGPADEINEAAADAIKNFLFIDGSKQAAGGASYGGHLANWMEASTTHYKCLISHAGLVNSESQWGTSDAIYHREIGAGGPPWLQGDIWKTQNPIRYAAQFKTPILVTVGEQDFRVPLNNSIENWSVLQRMKIPSKLIVFPEENHWILKAENSKFFYQEVQDWLKTYLN</sequence>
<dbReference type="OrthoDB" id="9812921at2"/>
<dbReference type="InterPro" id="IPR011659">
    <property type="entry name" value="WD40"/>
</dbReference>
<evidence type="ECO:0000256" key="4">
    <source>
        <dbReference type="SAM" id="SignalP"/>
    </source>
</evidence>
<keyword evidence="1 4" id="KW-0732">Signal</keyword>
<dbReference type="Pfam" id="PF00326">
    <property type="entry name" value="Peptidase_S9"/>
    <property type="match status" value="1"/>
</dbReference>
<dbReference type="HOGENOM" id="CLU_008615_0_2_10"/>
<protein>
    <submittedName>
        <fullName evidence="6">Dipeptidyl aminopeptidase/acylaminoacyl peptidase</fullName>
    </submittedName>
</protein>
<dbReference type="SUPFAM" id="SSF53474">
    <property type="entry name" value="alpha/beta-Hydrolases"/>
    <property type="match status" value="1"/>
</dbReference>
<dbReference type="Gene3D" id="3.40.50.1820">
    <property type="entry name" value="alpha/beta hydrolase"/>
    <property type="match status" value="1"/>
</dbReference>
<dbReference type="Gene3D" id="2.120.10.30">
    <property type="entry name" value="TolB, C-terminal domain"/>
    <property type="match status" value="2"/>
</dbReference>
<keyword evidence="2" id="KW-0378">Hydrolase</keyword>
<dbReference type="InterPro" id="IPR001375">
    <property type="entry name" value="Peptidase_S9_cat"/>
</dbReference>
<reference evidence="6" key="1">
    <citation type="submission" date="2012-02" db="EMBL/GenBank/DDBJ databases">
        <title>The complete genome of Solitalea canadensis DSM 3403.</title>
        <authorList>
            <consortium name="US DOE Joint Genome Institute (JGI-PGF)"/>
            <person name="Lucas S."/>
            <person name="Copeland A."/>
            <person name="Lapidus A."/>
            <person name="Glavina del Rio T."/>
            <person name="Dalin E."/>
            <person name="Tice H."/>
            <person name="Bruce D."/>
            <person name="Goodwin L."/>
            <person name="Pitluck S."/>
            <person name="Peters L."/>
            <person name="Ovchinnikova G."/>
            <person name="Lu M."/>
            <person name="Kyrpides N."/>
            <person name="Mavromatis K."/>
            <person name="Ivanova N."/>
            <person name="Brettin T."/>
            <person name="Detter J.C."/>
            <person name="Han C."/>
            <person name="Larimer F."/>
            <person name="Land M."/>
            <person name="Hauser L."/>
            <person name="Markowitz V."/>
            <person name="Cheng J.-F."/>
            <person name="Hugenholtz P."/>
            <person name="Woyke T."/>
            <person name="Wu D."/>
            <person name="Spring S."/>
            <person name="Schroeder M."/>
            <person name="Kopitz M."/>
            <person name="Brambilla E."/>
            <person name="Klenk H.-P."/>
            <person name="Eisen J.A."/>
        </authorList>
    </citation>
    <scope>NUCLEOTIDE SEQUENCE</scope>
    <source>
        <strain evidence="6">DSM 3403</strain>
    </source>
</reference>
<dbReference type="GO" id="GO:0004177">
    <property type="term" value="F:aminopeptidase activity"/>
    <property type="evidence" value="ECO:0007669"/>
    <property type="project" value="UniProtKB-KW"/>
</dbReference>
<evidence type="ECO:0000256" key="2">
    <source>
        <dbReference type="ARBA" id="ARBA00022801"/>
    </source>
</evidence>
<accession>H8KUN8</accession>
<dbReference type="eggNOG" id="COG1506">
    <property type="taxonomic scope" value="Bacteria"/>
</dbReference>
<dbReference type="Pfam" id="PF07676">
    <property type="entry name" value="PD40"/>
    <property type="match status" value="3"/>
</dbReference>
<gene>
    <name evidence="6" type="ordered locus">Solca_2421</name>
</gene>
<keyword evidence="7" id="KW-1185">Reference proteome</keyword>
<dbReference type="InterPro" id="IPR011042">
    <property type="entry name" value="6-blade_b-propeller_TolB-like"/>
</dbReference>
<dbReference type="GO" id="GO:0004252">
    <property type="term" value="F:serine-type endopeptidase activity"/>
    <property type="evidence" value="ECO:0007669"/>
    <property type="project" value="TreeGrafter"/>
</dbReference>
<dbReference type="InterPro" id="IPR029058">
    <property type="entry name" value="AB_hydrolase_fold"/>
</dbReference>
<dbReference type="PANTHER" id="PTHR42776">
    <property type="entry name" value="SERINE PEPTIDASE S9 FAMILY MEMBER"/>
    <property type="match status" value="1"/>
</dbReference>
<dbReference type="KEGG" id="scn:Solca_2421"/>
<name>H8KUN8_SOLCM</name>
<dbReference type="STRING" id="929556.Solca_2421"/>
<evidence type="ECO:0000259" key="5">
    <source>
        <dbReference type="Pfam" id="PF00326"/>
    </source>
</evidence>
<dbReference type="EMBL" id="CP003349">
    <property type="protein sequence ID" value="AFD07462.1"/>
    <property type="molecule type" value="Genomic_DNA"/>
</dbReference>
<dbReference type="RefSeq" id="WP_014680689.1">
    <property type="nucleotide sequence ID" value="NC_017770.1"/>
</dbReference>
<feature type="chain" id="PRO_5003613423" evidence="4">
    <location>
        <begin position="21"/>
        <end position="690"/>
    </location>
</feature>
<organism evidence="6 7">
    <name type="scientific">Solitalea canadensis (strain ATCC 29591 / DSM 3403 / JCM 21819 / LMG 8368 / NBRC 15130 / NCIMB 12057 / USAM 9D)</name>
    <name type="common">Flexibacter canadensis</name>
    <dbReference type="NCBI Taxonomy" id="929556"/>
    <lineage>
        <taxon>Bacteria</taxon>
        <taxon>Pseudomonadati</taxon>
        <taxon>Bacteroidota</taxon>
        <taxon>Sphingobacteriia</taxon>
        <taxon>Sphingobacteriales</taxon>
        <taxon>Sphingobacteriaceae</taxon>
        <taxon>Solitalea</taxon>
    </lineage>
</organism>
<dbReference type="PANTHER" id="PTHR42776:SF13">
    <property type="entry name" value="DIPEPTIDYL-PEPTIDASE 5"/>
    <property type="match status" value="1"/>
</dbReference>
<feature type="domain" description="Peptidase S9 prolyl oligopeptidase catalytic" evidence="5">
    <location>
        <begin position="484"/>
        <end position="690"/>
    </location>
</feature>
<feature type="signal peptide" evidence="4">
    <location>
        <begin position="1"/>
        <end position="20"/>
    </location>
</feature>
<dbReference type="GO" id="GO:0006508">
    <property type="term" value="P:proteolysis"/>
    <property type="evidence" value="ECO:0007669"/>
    <property type="project" value="InterPro"/>
</dbReference>
<proteinExistence type="predicted"/>
<dbReference type="AlphaFoldDB" id="H8KUN8"/>
<dbReference type="eggNOG" id="COG0823">
    <property type="taxonomic scope" value="Bacteria"/>
</dbReference>